<dbReference type="InterPro" id="IPR046720">
    <property type="entry name" value="DUF6612"/>
</dbReference>
<organism evidence="4 5">
    <name type="scientific">Sporosarcina contaminans</name>
    <dbReference type="NCBI Taxonomy" id="633403"/>
    <lineage>
        <taxon>Bacteria</taxon>
        <taxon>Bacillati</taxon>
        <taxon>Bacillota</taxon>
        <taxon>Bacilli</taxon>
        <taxon>Bacillales</taxon>
        <taxon>Caryophanaceae</taxon>
        <taxon>Sporosarcina</taxon>
    </lineage>
</organism>
<name>A0ABW3TWJ9_9BACL</name>
<feature type="chain" id="PRO_5046047219" evidence="2">
    <location>
        <begin position="27"/>
        <end position="482"/>
    </location>
</feature>
<keyword evidence="2" id="KW-0732">Signal</keyword>
<keyword evidence="5" id="KW-1185">Reference proteome</keyword>
<evidence type="ECO:0000313" key="5">
    <source>
        <dbReference type="Proteomes" id="UP001597231"/>
    </source>
</evidence>
<accession>A0ABW3TWJ9</accession>
<feature type="signal peptide" evidence="2">
    <location>
        <begin position="1"/>
        <end position="26"/>
    </location>
</feature>
<dbReference type="Pfam" id="PF07833">
    <property type="entry name" value="Cu_amine_oxidN1"/>
    <property type="match status" value="1"/>
</dbReference>
<evidence type="ECO:0000313" key="4">
    <source>
        <dbReference type="EMBL" id="MFD1204384.1"/>
    </source>
</evidence>
<comment type="caution">
    <text evidence="4">The sequence shown here is derived from an EMBL/GenBank/DDBJ whole genome shotgun (WGS) entry which is preliminary data.</text>
</comment>
<evidence type="ECO:0000256" key="1">
    <source>
        <dbReference type="SAM" id="MobiDB-lite"/>
    </source>
</evidence>
<feature type="compositionally biased region" description="Acidic residues" evidence="1">
    <location>
        <begin position="338"/>
        <end position="379"/>
    </location>
</feature>
<reference evidence="5" key="1">
    <citation type="journal article" date="2019" name="Int. J. Syst. Evol. Microbiol.">
        <title>The Global Catalogue of Microorganisms (GCM) 10K type strain sequencing project: providing services to taxonomists for standard genome sequencing and annotation.</title>
        <authorList>
            <consortium name="The Broad Institute Genomics Platform"/>
            <consortium name="The Broad Institute Genome Sequencing Center for Infectious Disease"/>
            <person name="Wu L."/>
            <person name="Ma J."/>
        </authorList>
    </citation>
    <scope>NUCLEOTIDE SEQUENCE [LARGE SCALE GENOMIC DNA]</scope>
    <source>
        <strain evidence="5">CCUG 53915</strain>
    </source>
</reference>
<gene>
    <name evidence="4" type="ORF">ACFQ38_04475</name>
</gene>
<dbReference type="EMBL" id="JBHTLT010000020">
    <property type="protein sequence ID" value="MFD1204384.1"/>
    <property type="molecule type" value="Genomic_DNA"/>
</dbReference>
<dbReference type="Pfam" id="PF20316">
    <property type="entry name" value="DUF6612"/>
    <property type="match status" value="2"/>
</dbReference>
<dbReference type="InterPro" id="IPR012854">
    <property type="entry name" value="Cu_amine_oxidase-like_N"/>
</dbReference>
<proteinExistence type="predicted"/>
<dbReference type="Proteomes" id="UP001597231">
    <property type="component" value="Unassembled WGS sequence"/>
</dbReference>
<evidence type="ECO:0000259" key="3">
    <source>
        <dbReference type="Pfam" id="PF07833"/>
    </source>
</evidence>
<feature type="region of interest" description="Disordered" evidence="1">
    <location>
        <begin position="337"/>
        <end position="379"/>
    </location>
</feature>
<protein>
    <submittedName>
        <fullName evidence="4">DUF6612 family protein</fullName>
    </submittedName>
</protein>
<sequence length="482" mass="53820">MKKFATWALAFVFALSFVWPSGTTFAKTDSMKLFIDGTEVEGYEQPFMSHGDVLIPVENLFSEAGFLVSKDAAGKVSATNSYVTVEFDAANGVISVNGEKADTPFPLTLKNYGNYVSGEFLSSLEEFEVTVSEDEQSVNVTTNRVQDVEAFLEKTAAADLNSFSAKMKIDQEMSGFEEGPITMKMDMDMKMTDKPNALHMKQSLSMKADELDEAINSETYLTEEGYFQNDGDQWVKYPSEMTEMLFDESLMQIDPTAQMELLKATMKGIHVFEYDDVYVMTQTISNDEFSEIMKEAMSLISDMLPADMISVETTEGTSEEATEEAAEVVLEDEKVEAVEEDEQAEQAVADESEDASEAVEENTSEEATEEDVTDEATEEDVIIEEEIDLESILDMIQFNIENFFIVTTIDKDTFFPISTTGNTQMTITVDGETITLKQVIEGTFSDYNQVKEIKIPAEVINSAIDFEEYLEALEAEFEQEAA</sequence>
<feature type="domain" description="Copper amine oxidase-like N-terminal" evidence="3">
    <location>
        <begin position="35"/>
        <end position="140"/>
    </location>
</feature>
<evidence type="ECO:0000256" key="2">
    <source>
        <dbReference type="SAM" id="SignalP"/>
    </source>
</evidence>
<dbReference type="RefSeq" id="WP_381479891.1">
    <property type="nucleotide sequence ID" value="NZ_JBHTLT010000020.1"/>
</dbReference>